<feature type="region of interest" description="Disordered" evidence="1">
    <location>
        <begin position="1"/>
        <end position="23"/>
    </location>
</feature>
<name>A0ABU3KGF0_9BIFI</name>
<evidence type="ECO:0000256" key="1">
    <source>
        <dbReference type="SAM" id="MobiDB-lite"/>
    </source>
</evidence>
<comment type="caution">
    <text evidence="2">The sequence shown here is derived from an EMBL/GenBank/DDBJ whole genome shotgun (WGS) entry which is preliminary data.</text>
</comment>
<sequence>TGNQMHETKTPSPNTKRNQHRLPNKVLPAGKPYCLSTPALHRIAGTVAYASRLLDIPRFSPYHPVSEQHTSLN</sequence>
<dbReference type="EMBL" id="JASTZZ010000005">
    <property type="protein sequence ID" value="MDT7509845.1"/>
    <property type="molecule type" value="Genomic_DNA"/>
</dbReference>
<protein>
    <recommendedName>
        <fullName evidence="4">Integrase</fullName>
    </recommendedName>
</protein>
<evidence type="ECO:0008006" key="4">
    <source>
        <dbReference type="Google" id="ProtNLM"/>
    </source>
</evidence>
<proteinExistence type="predicted"/>
<dbReference type="RefSeq" id="WP_313839568.1">
    <property type="nucleotide sequence ID" value="NZ_JASTZZ010000005.1"/>
</dbReference>
<evidence type="ECO:0000313" key="3">
    <source>
        <dbReference type="Proteomes" id="UP001529481"/>
    </source>
</evidence>
<gene>
    <name evidence="2" type="ORF">QRX41_06870</name>
</gene>
<dbReference type="Proteomes" id="UP001529481">
    <property type="component" value="Unassembled WGS sequence"/>
</dbReference>
<evidence type="ECO:0000313" key="2">
    <source>
        <dbReference type="EMBL" id="MDT7509845.1"/>
    </source>
</evidence>
<feature type="compositionally biased region" description="Polar residues" evidence="1">
    <location>
        <begin position="1"/>
        <end position="16"/>
    </location>
</feature>
<reference evidence="3" key="1">
    <citation type="submission" date="2023-07" db="EMBL/GenBank/DDBJ databases">
        <title>Bifidobacterium spp. in honeybee.</title>
        <authorList>
            <person name="Olofsson T."/>
        </authorList>
    </citation>
    <scope>NUCLEOTIDE SEQUENCE [LARGE SCALE GENOMIC DNA]</scope>
    <source>
        <strain evidence="3">H1HS16N</strain>
    </source>
</reference>
<organism evidence="2 3">
    <name type="scientific">Bifidobacterium kimbladii</name>
    <dbReference type="NCBI Taxonomy" id="1293826"/>
    <lineage>
        <taxon>Bacteria</taxon>
        <taxon>Bacillati</taxon>
        <taxon>Actinomycetota</taxon>
        <taxon>Actinomycetes</taxon>
        <taxon>Bifidobacteriales</taxon>
        <taxon>Bifidobacteriaceae</taxon>
        <taxon>Bifidobacterium</taxon>
    </lineage>
</organism>
<feature type="non-terminal residue" evidence="2">
    <location>
        <position position="1"/>
    </location>
</feature>
<accession>A0ABU3KGF0</accession>
<keyword evidence="3" id="KW-1185">Reference proteome</keyword>